<gene>
    <name evidence="3" type="ORF">J0X15_15235</name>
</gene>
<evidence type="ECO:0000313" key="3">
    <source>
        <dbReference type="EMBL" id="MBO0346584.1"/>
    </source>
</evidence>
<evidence type="ECO:0000313" key="4">
    <source>
        <dbReference type="Proteomes" id="UP000664779"/>
    </source>
</evidence>
<comment type="caution">
    <text evidence="3">The sequence shown here is derived from an EMBL/GenBank/DDBJ whole genome shotgun (WGS) entry which is preliminary data.</text>
</comment>
<organism evidence="3 4">
    <name type="scientific">Roseibium limicola</name>
    <dbReference type="NCBI Taxonomy" id="2816037"/>
    <lineage>
        <taxon>Bacteria</taxon>
        <taxon>Pseudomonadati</taxon>
        <taxon>Pseudomonadota</taxon>
        <taxon>Alphaproteobacteria</taxon>
        <taxon>Hyphomicrobiales</taxon>
        <taxon>Stappiaceae</taxon>
        <taxon>Roseibium</taxon>
    </lineage>
</organism>
<dbReference type="AlphaFoldDB" id="A0A939JA51"/>
<dbReference type="PANTHER" id="PTHR33606:SF3">
    <property type="entry name" value="PROTEIN YCII"/>
    <property type="match status" value="1"/>
</dbReference>
<keyword evidence="4" id="KW-1185">Reference proteome</keyword>
<dbReference type="InterPro" id="IPR011008">
    <property type="entry name" value="Dimeric_a/b-barrel"/>
</dbReference>
<proteinExistence type="inferred from homology"/>
<dbReference type="Pfam" id="PF03795">
    <property type="entry name" value="YCII"/>
    <property type="match status" value="1"/>
</dbReference>
<dbReference type="NCBIfam" id="NF009502">
    <property type="entry name" value="PRK12863.1-1"/>
    <property type="match status" value="1"/>
</dbReference>
<reference evidence="3" key="1">
    <citation type="submission" date="2021-03" db="EMBL/GenBank/DDBJ databases">
        <title>Roseibium sp. CAU 1637 isolated from Incheon.</title>
        <authorList>
            <person name="Kim W."/>
        </authorList>
    </citation>
    <scope>NUCLEOTIDE SEQUENCE</scope>
    <source>
        <strain evidence="3">CAU 1637</strain>
    </source>
</reference>
<evidence type="ECO:0000256" key="1">
    <source>
        <dbReference type="ARBA" id="ARBA00007689"/>
    </source>
</evidence>
<dbReference type="Gene3D" id="3.30.70.1060">
    <property type="entry name" value="Dimeric alpha+beta barrel"/>
    <property type="match status" value="1"/>
</dbReference>
<dbReference type="Proteomes" id="UP000664779">
    <property type="component" value="Unassembled WGS sequence"/>
</dbReference>
<dbReference type="SUPFAM" id="SSF54909">
    <property type="entry name" value="Dimeric alpha+beta barrel"/>
    <property type="match status" value="1"/>
</dbReference>
<sequence>MLFALICTDKPGALQVRLDNRPAHIEFLKGLGDQLKGAGPFLSEAGEMNGSLVLIEASDKSAVEALAAADPYAKAGLFESVDIRPWNWAVKNPETI</sequence>
<dbReference type="RefSeq" id="WP_206942502.1">
    <property type="nucleotide sequence ID" value="NZ_JAFLNF010000007.1"/>
</dbReference>
<evidence type="ECO:0000259" key="2">
    <source>
        <dbReference type="Pfam" id="PF03795"/>
    </source>
</evidence>
<comment type="similarity">
    <text evidence="1">Belongs to the YciI family.</text>
</comment>
<accession>A0A939JA51</accession>
<protein>
    <submittedName>
        <fullName evidence="3">YciI family protein</fullName>
    </submittedName>
</protein>
<feature type="domain" description="YCII-related" evidence="2">
    <location>
        <begin position="1"/>
        <end position="87"/>
    </location>
</feature>
<dbReference type="InterPro" id="IPR051807">
    <property type="entry name" value="Sec-metab_biosynth-assoc"/>
</dbReference>
<dbReference type="EMBL" id="JAFLNF010000007">
    <property type="protein sequence ID" value="MBO0346584.1"/>
    <property type="molecule type" value="Genomic_DNA"/>
</dbReference>
<dbReference type="PANTHER" id="PTHR33606">
    <property type="entry name" value="PROTEIN YCII"/>
    <property type="match status" value="1"/>
</dbReference>
<name>A0A939JA51_9HYPH</name>
<dbReference type="InterPro" id="IPR005545">
    <property type="entry name" value="YCII"/>
</dbReference>